<keyword evidence="5" id="KW-0479">Metal-binding</keyword>
<sequence length="104" mass="11851">MHAEIAAKRQAMADLCRRYGVTRLDVFGSAARGVDFDPANSDADFLVTFRPEVHADMVAFLDFKEALEQLLRRQVDLIDRRAIEASRNPIRRRNILTEAETVYG</sequence>
<evidence type="ECO:0000256" key="5">
    <source>
        <dbReference type="ARBA" id="ARBA00022723"/>
    </source>
</evidence>
<dbReference type="InterPro" id="IPR052038">
    <property type="entry name" value="Type-VII_TA_antitoxin"/>
</dbReference>
<evidence type="ECO:0000256" key="3">
    <source>
        <dbReference type="ARBA" id="ARBA00022679"/>
    </source>
</evidence>
<keyword evidence="12" id="KW-1185">Reference proteome</keyword>
<evidence type="ECO:0000313" key="12">
    <source>
        <dbReference type="Proteomes" id="UP001595528"/>
    </source>
</evidence>
<dbReference type="InterPro" id="IPR043519">
    <property type="entry name" value="NT_sf"/>
</dbReference>
<dbReference type="Pfam" id="PF01909">
    <property type="entry name" value="NTP_transf_2"/>
    <property type="match status" value="1"/>
</dbReference>
<keyword evidence="4" id="KW-0548">Nucleotidyltransferase</keyword>
<evidence type="ECO:0000256" key="8">
    <source>
        <dbReference type="ARBA" id="ARBA00022842"/>
    </source>
</evidence>
<dbReference type="CDD" id="cd05403">
    <property type="entry name" value="NT_KNTase_like"/>
    <property type="match status" value="1"/>
</dbReference>
<keyword evidence="7" id="KW-0067">ATP-binding</keyword>
<keyword evidence="8" id="KW-0460">Magnesium</keyword>
<evidence type="ECO:0000256" key="4">
    <source>
        <dbReference type="ARBA" id="ARBA00022695"/>
    </source>
</evidence>
<comment type="similarity">
    <text evidence="9">Belongs to the MntA antitoxin family.</text>
</comment>
<protein>
    <submittedName>
        <fullName evidence="11">Nucleotidyltransferase family protein</fullName>
    </submittedName>
</protein>
<comment type="caution">
    <text evidence="11">The sequence shown here is derived from an EMBL/GenBank/DDBJ whole genome shotgun (WGS) entry which is preliminary data.</text>
</comment>
<dbReference type="Proteomes" id="UP001595528">
    <property type="component" value="Unassembled WGS sequence"/>
</dbReference>
<dbReference type="SUPFAM" id="SSF81301">
    <property type="entry name" value="Nucleotidyltransferase"/>
    <property type="match status" value="1"/>
</dbReference>
<dbReference type="Gene3D" id="3.30.460.10">
    <property type="entry name" value="Beta Polymerase, domain 2"/>
    <property type="match status" value="1"/>
</dbReference>
<proteinExistence type="inferred from homology"/>
<evidence type="ECO:0000256" key="6">
    <source>
        <dbReference type="ARBA" id="ARBA00022741"/>
    </source>
</evidence>
<keyword evidence="6" id="KW-0547">Nucleotide-binding</keyword>
<feature type="domain" description="Polymerase nucleotidyl transferase" evidence="10">
    <location>
        <begin position="13"/>
        <end position="94"/>
    </location>
</feature>
<gene>
    <name evidence="11" type="ORF">ACFOGJ_04145</name>
</gene>
<evidence type="ECO:0000259" key="10">
    <source>
        <dbReference type="Pfam" id="PF01909"/>
    </source>
</evidence>
<organism evidence="11 12">
    <name type="scientific">Marinibaculum pumilum</name>
    <dbReference type="NCBI Taxonomy" id="1766165"/>
    <lineage>
        <taxon>Bacteria</taxon>
        <taxon>Pseudomonadati</taxon>
        <taxon>Pseudomonadota</taxon>
        <taxon>Alphaproteobacteria</taxon>
        <taxon>Rhodospirillales</taxon>
        <taxon>Rhodospirillaceae</taxon>
        <taxon>Marinibaculum</taxon>
    </lineage>
</organism>
<accession>A0ABV7KVR0</accession>
<comment type="cofactor">
    <cofactor evidence="1">
        <name>Mg(2+)</name>
        <dbReference type="ChEBI" id="CHEBI:18420"/>
    </cofactor>
</comment>
<evidence type="ECO:0000313" key="11">
    <source>
        <dbReference type="EMBL" id="MFC3226405.1"/>
    </source>
</evidence>
<evidence type="ECO:0000256" key="2">
    <source>
        <dbReference type="ARBA" id="ARBA00022649"/>
    </source>
</evidence>
<dbReference type="PANTHER" id="PTHR33571">
    <property type="entry name" value="SSL8005 PROTEIN"/>
    <property type="match status" value="1"/>
</dbReference>
<keyword evidence="3" id="KW-0808">Transferase</keyword>
<name>A0ABV7KVR0_9PROT</name>
<dbReference type="InterPro" id="IPR002934">
    <property type="entry name" value="Polymerase_NTP_transf_dom"/>
</dbReference>
<dbReference type="EMBL" id="JBHRTR010000012">
    <property type="protein sequence ID" value="MFC3226405.1"/>
    <property type="molecule type" value="Genomic_DNA"/>
</dbReference>
<evidence type="ECO:0000256" key="9">
    <source>
        <dbReference type="ARBA" id="ARBA00038276"/>
    </source>
</evidence>
<keyword evidence="2" id="KW-1277">Toxin-antitoxin system</keyword>
<dbReference type="PANTHER" id="PTHR33571:SF12">
    <property type="entry name" value="BSL3053 PROTEIN"/>
    <property type="match status" value="1"/>
</dbReference>
<evidence type="ECO:0000256" key="1">
    <source>
        <dbReference type="ARBA" id="ARBA00001946"/>
    </source>
</evidence>
<evidence type="ECO:0000256" key="7">
    <source>
        <dbReference type="ARBA" id="ARBA00022840"/>
    </source>
</evidence>
<reference evidence="12" key="1">
    <citation type="journal article" date="2019" name="Int. J. Syst. Evol. Microbiol.">
        <title>The Global Catalogue of Microorganisms (GCM) 10K type strain sequencing project: providing services to taxonomists for standard genome sequencing and annotation.</title>
        <authorList>
            <consortium name="The Broad Institute Genomics Platform"/>
            <consortium name="The Broad Institute Genome Sequencing Center for Infectious Disease"/>
            <person name="Wu L."/>
            <person name="Ma J."/>
        </authorList>
    </citation>
    <scope>NUCLEOTIDE SEQUENCE [LARGE SCALE GENOMIC DNA]</scope>
    <source>
        <strain evidence="12">KCTC 42964</strain>
    </source>
</reference>
<dbReference type="RefSeq" id="WP_379898374.1">
    <property type="nucleotide sequence ID" value="NZ_JBHRTR010000012.1"/>
</dbReference>